<organism evidence="2 3">
    <name type="scientific">Exidia glandulosa HHB12029</name>
    <dbReference type="NCBI Taxonomy" id="1314781"/>
    <lineage>
        <taxon>Eukaryota</taxon>
        <taxon>Fungi</taxon>
        <taxon>Dikarya</taxon>
        <taxon>Basidiomycota</taxon>
        <taxon>Agaricomycotina</taxon>
        <taxon>Agaricomycetes</taxon>
        <taxon>Auriculariales</taxon>
        <taxon>Exidiaceae</taxon>
        <taxon>Exidia</taxon>
    </lineage>
</organism>
<dbReference type="InterPro" id="IPR041078">
    <property type="entry name" value="Plavaka"/>
</dbReference>
<feature type="region of interest" description="Disordered" evidence="1">
    <location>
        <begin position="959"/>
        <end position="1035"/>
    </location>
</feature>
<dbReference type="EMBL" id="KV425921">
    <property type="protein sequence ID" value="KZV98181.1"/>
    <property type="molecule type" value="Genomic_DNA"/>
</dbReference>
<dbReference type="Pfam" id="PF18759">
    <property type="entry name" value="Plavaka"/>
    <property type="match status" value="1"/>
</dbReference>
<name>A0A165LQJ1_EXIGL</name>
<feature type="compositionally biased region" description="Basic residues" evidence="1">
    <location>
        <begin position="602"/>
        <end position="614"/>
    </location>
</feature>
<dbReference type="InParanoid" id="A0A165LQJ1"/>
<reference evidence="2 3" key="1">
    <citation type="journal article" date="2016" name="Mol. Biol. Evol.">
        <title>Comparative Genomics of Early-Diverging Mushroom-Forming Fungi Provides Insights into the Origins of Lignocellulose Decay Capabilities.</title>
        <authorList>
            <person name="Nagy L.G."/>
            <person name="Riley R."/>
            <person name="Tritt A."/>
            <person name="Adam C."/>
            <person name="Daum C."/>
            <person name="Floudas D."/>
            <person name="Sun H."/>
            <person name="Yadav J.S."/>
            <person name="Pangilinan J."/>
            <person name="Larsson K.H."/>
            <person name="Matsuura K."/>
            <person name="Barry K."/>
            <person name="Labutti K."/>
            <person name="Kuo R."/>
            <person name="Ohm R.A."/>
            <person name="Bhattacharya S.S."/>
            <person name="Shirouzu T."/>
            <person name="Yoshinaga Y."/>
            <person name="Martin F.M."/>
            <person name="Grigoriev I.V."/>
            <person name="Hibbett D.S."/>
        </authorList>
    </citation>
    <scope>NUCLEOTIDE SEQUENCE [LARGE SCALE GENOMIC DNA]</scope>
    <source>
        <strain evidence="2 3">HHB12029</strain>
    </source>
</reference>
<feature type="region of interest" description="Disordered" evidence="1">
    <location>
        <begin position="600"/>
        <end position="624"/>
    </location>
</feature>
<dbReference type="OrthoDB" id="3183767at2759"/>
<proteinExistence type="predicted"/>
<protein>
    <submittedName>
        <fullName evidence="2">Uncharacterized protein</fullName>
    </submittedName>
</protein>
<keyword evidence="3" id="KW-1185">Reference proteome</keyword>
<evidence type="ECO:0000313" key="2">
    <source>
        <dbReference type="EMBL" id="KZV98181.1"/>
    </source>
</evidence>
<feature type="compositionally biased region" description="Acidic residues" evidence="1">
    <location>
        <begin position="972"/>
        <end position="1035"/>
    </location>
</feature>
<evidence type="ECO:0000313" key="3">
    <source>
        <dbReference type="Proteomes" id="UP000077266"/>
    </source>
</evidence>
<sequence length="1035" mass="119632">MWREYDYHPGSDPESLLDFSDRLAAKLKPPPPPDPLAHPAFATTTTSAAAKDRARLFKWHSEHTTNSTASLHALVDNVIRHPDFDREHFADNSWKREFKQLGASFGEADDWRKAEVTIEVPIPKKYRSLEENAGAASFPVKLDNFWYRPLCGVIRAIVEDSPESDDFVWNPYRVFVTNEDGKAERLHGELYWSSAWIEEHERVQRKVIPPERPGHGLPRALFALMFGSDATHLSQFGTEHAWPDYVMAGNKTKYTRGCPSSHSVHHIAQFTELPDEVQDFIRKRTGGKAAKQALLTFCKREVMHASWEILLDDEFLEAYEFGMVLNCRDGVKRLIFPRIFTYSADYPEKVILASIKDKGRCLCPRCLVTRGEIHKLGQKLDDRRRVNKAREDTPRRRAKVAEARKNIYEKGYVVDSKAALPEMLQNESMTPNDNAFSKRLSHLLFNFFAMLVVDLLHEFELGVWKAIFIHMLRILQAEKKDLVAELDSRFRQMSTFGRSTIRKFHNNVSDMKRLGARDFEDILQCSIAAFDGLLPGELNDLFMDLLFVAGEWHGLAKLRLHTESTLANLRKVTSDLGSLLRDFKDRTDDMETKELPREVRARQRRAQANPKKKSAASGEQPRTLNLETYKLHALGDYAPTIERIGTTDNYDSRLIELTHRQIKRRNRMTNHNNTGAQLAAHERREARLRLLVPPSRKEQAKKKKSNDPAAHAAPEQPYNIAVDEKFGVDISEFVGRDDNDPATKVRHFFEDLKSHLLERMKIEPDEPDERYSESLRQTFTIVQNKLYLHRTLRINYTTYDVRRDQDSINPRTSHRDVMFLSQEERANAHPYWYARVLSIFHVNVLPADARPGMAPKRFDVLWIRWFGDEPGWSDGWSKRRLPRIGFVPYKDRDAFGFLDPASILRACHLMPAFSQGRTSELLPHETSIARREGESDDWENYYVGIFVDRDMMMRYKRGSVGHHDEPGILDFLGDEPEGEDEPEDEDEEEEDEEEEDEEDEDEEGDGEGEQDGDEDEEELEDLYEENADADAEDSL</sequence>
<feature type="region of interest" description="Disordered" evidence="1">
    <location>
        <begin position="692"/>
        <end position="714"/>
    </location>
</feature>
<accession>A0A165LQJ1</accession>
<dbReference type="STRING" id="1314781.A0A165LQJ1"/>
<gene>
    <name evidence="2" type="ORF">EXIGLDRAFT_607198</name>
</gene>
<dbReference type="Proteomes" id="UP000077266">
    <property type="component" value="Unassembled WGS sequence"/>
</dbReference>
<evidence type="ECO:0000256" key="1">
    <source>
        <dbReference type="SAM" id="MobiDB-lite"/>
    </source>
</evidence>
<dbReference type="AlphaFoldDB" id="A0A165LQJ1"/>